<name>A0A9N9A179_9GLOM</name>
<reference evidence="1" key="1">
    <citation type="submission" date="2021-06" db="EMBL/GenBank/DDBJ databases">
        <authorList>
            <person name="Kallberg Y."/>
            <person name="Tangrot J."/>
            <person name="Rosling A."/>
        </authorList>
    </citation>
    <scope>NUCLEOTIDE SEQUENCE</scope>
    <source>
        <strain evidence="1">MA453B</strain>
    </source>
</reference>
<sequence>MVKSSKCSGIVQVDAKATRYLDGLDVWHMEVAGPSYNAANDHIVNDTKKSLRTDLLNLIMILRNHLDCDVNIATKIKVFCTQAIKTRLTLYALNMLPDGRFLSSELASVDIPFSFNGKSQYKSILRMMAIFHDEITKQETLINEINKCVLRSNGTTVREVLKIPELE</sequence>
<keyword evidence="2" id="KW-1185">Reference proteome</keyword>
<protein>
    <submittedName>
        <fullName evidence="1">28185_t:CDS:1</fullName>
    </submittedName>
</protein>
<gene>
    <name evidence="1" type="ORF">DERYTH_LOCUS3623</name>
</gene>
<dbReference type="Proteomes" id="UP000789405">
    <property type="component" value="Unassembled WGS sequence"/>
</dbReference>
<comment type="caution">
    <text evidence="1">The sequence shown here is derived from an EMBL/GenBank/DDBJ whole genome shotgun (WGS) entry which is preliminary data.</text>
</comment>
<dbReference type="EMBL" id="CAJVPY010001300">
    <property type="protein sequence ID" value="CAG8515915.1"/>
    <property type="molecule type" value="Genomic_DNA"/>
</dbReference>
<organism evidence="1 2">
    <name type="scientific">Dentiscutata erythropus</name>
    <dbReference type="NCBI Taxonomy" id="1348616"/>
    <lineage>
        <taxon>Eukaryota</taxon>
        <taxon>Fungi</taxon>
        <taxon>Fungi incertae sedis</taxon>
        <taxon>Mucoromycota</taxon>
        <taxon>Glomeromycotina</taxon>
        <taxon>Glomeromycetes</taxon>
        <taxon>Diversisporales</taxon>
        <taxon>Gigasporaceae</taxon>
        <taxon>Dentiscutata</taxon>
    </lineage>
</organism>
<evidence type="ECO:0000313" key="2">
    <source>
        <dbReference type="Proteomes" id="UP000789405"/>
    </source>
</evidence>
<proteinExistence type="predicted"/>
<dbReference type="AlphaFoldDB" id="A0A9N9A179"/>
<dbReference type="OrthoDB" id="2433122at2759"/>
<evidence type="ECO:0000313" key="1">
    <source>
        <dbReference type="EMBL" id="CAG8515915.1"/>
    </source>
</evidence>
<accession>A0A9N9A179</accession>